<keyword evidence="7" id="KW-1185">Reference proteome</keyword>
<dbReference type="InterPro" id="IPR010998">
    <property type="entry name" value="Integrase_recombinase_N"/>
</dbReference>
<protein>
    <submittedName>
        <fullName evidence="5">Site-specific integrase</fullName>
    </submittedName>
</protein>
<dbReference type="InterPro" id="IPR035386">
    <property type="entry name" value="Arm-DNA-bind_5"/>
</dbReference>
<dbReference type="AlphaFoldDB" id="A0A9X1QJG3"/>
<evidence type="ECO:0000256" key="2">
    <source>
        <dbReference type="ARBA" id="ARBA00023125"/>
    </source>
</evidence>
<reference evidence="5" key="1">
    <citation type="submission" date="2022-01" db="EMBL/GenBank/DDBJ databases">
        <title>Novel species in genus Dyadobacter.</title>
        <authorList>
            <person name="Ma C."/>
        </authorList>
    </citation>
    <scope>NUCLEOTIDE SEQUENCE</scope>
    <source>
        <strain evidence="6">CY22</strain>
        <strain evidence="5">CY357</strain>
    </source>
</reference>
<dbReference type="PANTHER" id="PTHR30349:SF64">
    <property type="entry name" value="PROPHAGE INTEGRASE INTD-RELATED"/>
    <property type="match status" value="1"/>
</dbReference>
<evidence type="ECO:0000313" key="6">
    <source>
        <dbReference type="EMBL" id="USJ30580.1"/>
    </source>
</evidence>
<accession>A0A9X1QJG3</accession>
<dbReference type="GO" id="GO:0015074">
    <property type="term" value="P:DNA integration"/>
    <property type="evidence" value="ECO:0007669"/>
    <property type="project" value="InterPro"/>
</dbReference>
<evidence type="ECO:0000259" key="4">
    <source>
        <dbReference type="PROSITE" id="PS51898"/>
    </source>
</evidence>
<dbReference type="InterPro" id="IPR013762">
    <property type="entry name" value="Integrase-like_cat_sf"/>
</dbReference>
<dbReference type="Proteomes" id="UP001139411">
    <property type="component" value="Unassembled WGS sequence"/>
</dbReference>
<sequence length="417" mass="48657">MVASAPKLALILDKRFAKKEGLYPVKLRITYRRESKYYPTGQDMTEEDFVRQRDCELLRAKKYIGTKEYAQLLAVSNGLNKHVNDANQIISQMKVFTFDFFEDRAAHRPSTDSDDVFEAIEEKIASLKSEDRIGTAITYENALTSFKKFHAKKKLSLGSINVRFLRAYEKWMVDNGATLTTVGFYLRNLRAVVNIMIDSDKQKMEEYPFGPRRYVIPTKKNSKRALSNEDLRKIINYQPDQFEQRYLAYWLFMYMGNGMNPTDMARLKYANLRSDRVVFVREKTKRTNRDSTLIEVHLLPRMKQIIEEWGNAPVDENYIFPVLDESMDSLRVKRVVQQLVKQINKYMRRIGEKLQIEKEITTYVARHSFVTKLISEGGTLMEVKSMTGHKSITTTEGYVGSIEDERLKTITSRLLNF</sequence>
<dbReference type="PANTHER" id="PTHR30349">
    <property type="entry name" value="PHAGE INTEGRASE-RELATED"/>
    <property type="match status" value="1"/>
</dbReference>
<keyword evidence="3" id="KW-0233">DNA recombination</keyword>
<dbReference type="Pfam" id="PF00589">
    <property type="entry name" value="Phage_integrase"/>
    <property type="match status" value="1"/>
</dbReference>
<dbReference type="Pfam" id="PF13102">
    <property type="entry name" value="Phage_int_SAM_5"/>
    <property type="match status" value="1"/>
</dbReference>
<keyword evidence="2" id="KW-0238">DNA-binding</keyword>
<dbReference type="InterPro" id="IPR025269">
    <property type="entry name" value="SAM-like_dom"/>
</dbReference>
<dbReference type="PROSITE" id="PS51898">
    <property type="entry name" value="TYR_RECOMBINASE"/>
    <property type="match status" value="1"/>
</dbReference>
<dbReference type="InterPro" id="IPR011010">
    <property type="entry name" value="DNA_brk_join_enz"/>
</dbReference>
<name>A0A9X1QJG3_9BACT</name>
<dbReference type="SUPFAM" id="SSF56349">
    <property type="entry name" value="DNA breaking-rejoining enzymes"/>
    <property type="match status" value="1"/>
</dbReference>
<dbReference type="GO" id="GO:0003677">
    <property type="term" value="F:DNA binding"/>
    <property type="evidence" value="ECO:0007669"/>
    <property type="project" value="UniProtKB-KW"/>
</dbReference>
<evidence type="ECO:0000256" key="3">
    <source>
        <dbReference type="ARBA" id="ARBA00023172"/>
    </source>
</evidence>
<evidence type="ECO:0000256" key="1">
    <source>
        <dbReference type="ARBA" id="ARBA00008857"/>
    </source>
</evidence>
<dbReference type="EMBL" id="JAKFFV010000022">
    <property type="protein sequence ID" value="MCF2501567.1"/>
    <property type="molecule type" value="Genomic_DNA"/>
</dbReference>
<evidence type="ECO:0000313" key="7">
    <source>
        <dbReference type="Proteomes" id="UP001055420"/>
    </source>
</evidence>
<dbReference type="Proteomes" id="UP001055420">
    <property type="component" value="Chromosome"/>
</dbReference>
<comment type="similarity">
    <text evidence="1">Belongs to the 'phage' integrase family.</text>
</comment>
<dbReference type="EMBL" id="CP098805">
    <property type="protein sequence ID" value="USJ30580.1"/>
    <property type="molecule type" value="Genomic_DNA"/>
</dbReference>
<evidence type="ECO:0000313" key="8">
    <source>
        <dbReference type="Proteomes" id="UP001139411"/>
    </source>
</evidence>
<dbReference type="InterPro" id="IPR002104">
    <property type="entry name" value="Integrase_catalytic"/>
</dbReference>
<dbReference type="InterPro" id="IPR050090">
    <property type="entry name" value="Tyrosine_recombinase_XerCD"/>
</dbReference>
<dbReference type="Gene3D" id="1.10.150.130">
    <property type="match status" value="1"/>
</dbReference>
<dbReference type="Pfam" id="PF17293">
    <property type="entry name" value="Arm-DNA-bind_5"/>
    <property type="match status" value="1"/>
</dbReference>
<feature type="domain" description="Tyr recombinase" evidence="4">
    <location>
        <begin position="221"/>
        <end position="412"/>
    </location>
</feature>
<proteinExistence type="inferred from homology"/>
<organism evidence="5 8">
    <name type="scientific">Dyadobacter chenhuakuii</name>
    <dbReference type="NCBI Taxonomy" id="2909339"/>
    <lineage>
        <taxon>Bacteria</taxon>
        <taxon>Pseudomonadati</taxon>
        <taxon>Bacteroidota</taxon>
        <taxon>Cytophagia</taxon>
        <taxon>Cytophagales</taxon>
        <taxon>Spirosomataceae</taxon>
        <taxon>Dyadobacter</taxon>
    </lineage>
</organism>
<dbReference type="Gene3D" id="1.10.443.10">
    <property type="entry name" value="Intergrase catalytic core"/>
    <property type="match status" value="1"/>
</dbReference>
<evidence type="ECO:0000313" key="5">
    <source>
        <dbReference type="EMBL" id="MCF2501567.1"/>
    </source>
</evidence>
<gene>
    <name evidence="5" type="ORF">L0661_24835</name>
    <name evidence="6" type="ORF">NFI80_22310</name>
</gene>
<dbReference type="RefSeq" id="WP_235166396.1">
    <property type="nucleotide sequence ID" value="NZ_CP098805.1"/>
</dbReference>
<dbReference type="GO" id="GO:0006310">
    <property type="term" value="P:DNA recombination"/>
    <property type="evidence" value="ECO:0007669"/>
    <property type="project" value="UniProtKB-KW"/>
</dbReference>